<dbReference type="InterPro" id="IPR013655">
    <property type="entry name" value="PAS_fold_3"/>
</dbReference>
<dbReference type="InterPro" id="IPR043128">
    <property type="entry name" value="Rev_trsase/Diguanyl_cyclase"/>
</dbReference>
<dbReference type="InterPro" id="IPR000700">
    <property type="entry name" value="PAS-assoc_C"/>
</dbReference>
<dbReference type="GO" id="GO:0052621">
    <property type="term" value="F:diguanylate cyclase activity"/>
    <property type="evidence" value="ECO:0007669"/>
    <property type="project" value="UniProtKB-EC"/>
</dbReference>
<dbReference type="SUPFAM" id="SSF55781">
    <property type="entry name" value="GAF domain-like"/>
    <property type="match status" value="1"/>
</dbReference>
<sequence length="731" mass="82526">MSQESKTIEQKFGVLDSVPVGACLLRDDFVVLFWNTCLEDWTKIHRSQMLGTKITTHFPHLNQLKYATRFQQIFAGGPPTIFSSQIHKHLIPATWQDGQQRIQQTTVTAVPAQEDGIAELEIGKLVVPNVEWEAEGTIELQAARNNVLLNNSPSAMASLTWPPTNSQSFYALLVIQDVTELTHRIQGYRAMRDQALEEVKVRQRVEEELRSSQHFIQQIADVAPYLLYIYDLTEQRNVYVNGQALKLLGYTPQEILEMETAFCFCLVYPEDLRTLEEHLEQFPSAQDGSILELEYRLQHRSGQWRWFRCRDQVFARTTEGQPKQIFGTAQDITEYKRAQEALRQQNERELLMATITQHIRQSLDLDEVLHTTVNEVRQFLIADRVMIVRFNPCTGNACATPATGAVTVESVAANCQPMLGETLENFCFDEFYLEAYQHRAIRPIADICAADLPQYQIDLLAQFDVRAYLVVPLVQGEDLWGLLMAHQCSPRQWMQLEVELLSSLAAQLAIAIKQAELYQQLQEANQKLERLATLDALTQLANRRRFDQYLAMEWRRQSREQTPLSLILCDIDSFKSYNDTYGHPGGDECLRQVASAISHAVDRPADLVARYGGEEFAVILPNTHIQGAVKVAEHIRVKIAALKLPHAGSQVSEYVTVSLGVASMVPASEAGAEILIAASDQALYQAKRLGRDRIQLYQPDPASGKPNGTTTPILPVDFSISNNIFPSPTSA</sequence>
<dbReference type="Proteomes" id="UP001384579">
    <property type="component" value="Unassembled WGS sequence"/>
</dbReference>
<accession>A0ABU8YHI9</accession>
<evidence type="ECO:0000259" key="2">
    <source>
        <dbReference type="PROSITE" id="PS50112"/>
    </source>
</evidence>
<dbReference type="Gene3D" id="3.30.450.40">
    <property type="match status" value="1"/>
</dbReference>
<protein>
    <submittedName>
        <fullName evidence="5">Diguanylate cyclase</fullName>
        <ecNumber evidence="5">2.7.7.65</ecNumber>
    </submittedName>
</protein>
<evidence type="ECO:0000259" key="3">
    <source>
        <dbReference type="PROSITE" id="PS50113"/>
    </source>
</evidence>
<feature type="domain" description="PAS" evidence="2">
    <location>
        <begin position="212"/>
        <end position="286"/>
    </location>
</feature>
<dbReference type="InterPro" id="IPR035965">
    <property type="entry name" value="PAS-like_dom_sf"/>
</dbReference>
<dbReference type="InterPro" id="IPR016132">
    <property type="entry name" value="Phyto_chromo_attachment"/>
</dbReference>
<organism evidence="5 6">
    <name type="scientific">Microcoleus anatoxicus PTRS2</name>
    <dbReference type="NCBI Taxonomy" id="2705321"/>
    <lineage>
        <taxon>Bacteria</taxon>
        <taxon>Bacillati</taxon>
        <taxon>Cyanobacteriota</taxon>
        <taxon>Cyanophyceae</taxon>
        <taxon>Oscillatoriophycideae</taxon>
        <taxon>Oscillatoriales</taxon>
        <taxon>Microcoleaceae</taxon>
        <taxon>Microcoleus</taxon>
        <taxon>Microcoleus anatoxicus</taxon>
    </lineage>
</organism>
<dbReference type="PANTHER" id="PTHR45138:SF9">
    <property type="entry name" value="DIGUANYLATE CYCLASE DGCM-RELATED"/>
    <property type="match status" value="1"/>
</dbReference>
<feature type="domain" description="Phytochrome chromophore attachment site" evidence="1">
    <location>
        <begin position="364"/>
        <end position="507"/>
    </location>
</feature>
<reference evidence="5 6" key="1">
    <citation type="journal article" date="2020" name="Harmful Algae">
        <title>Molecular and morphological characterization of a novel dihydroanatoxin-a producing Microcoleus species (cyanobacteria) from the Russian River, California, USA.</title>
        <authorList>
            <person name="Conklin K.Y."/>
            <person name="Stancheva R."/>
            <person name="Otten T.G."/>
            <person name="Fadness R."/>
            <person name="Boyer G.L."/>
            <person name="Read B."/>
            <person name="Zhang X."/>
            <person name="Sheath R.G."/>
        </authorList>
    </citation>
    <scope>NUCLEOTIDE SEQUENCE [LARGE SCALE GENOMIC DNA]</scope>
    <source>
        <strain evidence="5 6">PTRS2</strain>
    </source>
</reference>
<dbReference type="NCBIfam" id="TIGR00254">
    <property type="entry name" value="GGDEF"/>
    <property type="match status" value="1"/>
</dbReference>
<dbReference type="SMART" id="SM00091">
    <property type="entry name" value="PAS"/>
    <property type="match status" value="2"/>
</dbReference>
<name>A0ABU8YHI9_9CYAN</name>
<dbReference type="NCBIfam" id="TIGR00229">
    <property type="entry name" value="sensory_box"/>
    <property type="match status" value="1"/>
</dbReference>
<dbReference type="Pfam" id="PF08447">
    <property type="entry name" value="PAS_3"/>
    <property type="match status" value="1"/>
</dbReference>
<dbReference type="SUPFAM" id="SSF55073">
    <property type="entry name" value="Nucleotide cyclase"/>
    <property type="match status" value="1"/>
</dbReference>
<evidence type="ECO:0000313" key="6">
    <source>
        <dbReference type="Proteomes" id="UP001384579"/>
    </source>
</evidence>
<dbReference type="PANTHER" id="PTHR45138">
    <property type="entry name" value="REGULATORY COMPONENTS OF SENSORY TRANSDUCTION SYSTEM"/>
    <property type="match status" value="1"/>
</dbReference>
<dbReference type="InterPro" id="IPR050469">
    <property type="entry name" value="Diguanylate_Cyclase"/>
</dbReference>
<dbReference type="Pfam" id="PF00990">
    <property type="entry name" value="GGDEF"/>
    <property type="match status" value="1"/>
</dbReference>
<dbReference type="RefSeq" id="WP_340520178.1">
    <property type="nucleotide sequence ID" value="NZ_JBBLXS010000022.1"/>
</dbReference>
<gene>
    <name evidence="5" type="ORF">WMG39_03120</name>
</gene>
<keyword evidence="5" id="KW-0808">Transferase</keyword>
<dbReference type="InterPro" id="IPR000160">
    <property type="entry name" value="GGDEF_dom"/>
</dbReference>
<dbReference type="InterPro" id="IPR000014">
    <property type="entry name" value="PAS"/>
</dbReference>
<dbReference type="CDD" id="cd00130">
    <property type="entry name" value="PAS"/>
    <property type="match status" value="1"/>
</dbReference>
<dbReference type="EC" id="2.7.7.65" evidence="5"/>
<keyword evidence="6" id="KW-1185">Reference proteome</keyword>
<dbReference type="SMART" id="SM00086">
    <property type="entry name" value="PAC"/>
    <property type="match status" value="1"/>
</dbReference>
<comment type="caution">
    <text evidence="5">The sequence shown here is derived from an EMBL/GenBank/DDBJ whole genome shotgun (WGS) entry which is preliminary data.</text>
</comment>
<dbReference type="EMBL" id="JBBLXS010000022">
    <property type="protein sequence ID" value="MEK0183835.1"/>
    <property type="molecule type" value="Genomic_DNA"/>
</dbReference>
<dbReference type="InterPro" id="IPR029016">
    <property type="entry name" value="GAF-like_dom_sf"/>
</dbReference>
<evidence type="ECO:0000259" key="1">
    <source>
        <dbReference type="PROSITE" id="PS50046"/>
    </source>
</evidence>
<feature type="domain" description="PAC" evidence="3">
    <location>
        <begin position="291"/>
        <end position="344"/>
    </location>
</feature>
<dbReference type="PROSITE" id="PS50113">
    <property type="entry name" value="PAC"/>
    <property type="match status" value="1"/>
</dbReference>
<dbReference type="CDD" id="cd01949">
    <property type="entry name" value="GGDEF"/>
    <property type="match status" value="1"/>
</dbReference>
<evidence type="ECO:0000259" key="4">
    <source>
        <dbReference type="PROSITE" id="PS50887"/>
    </source>
</evidence>
<dbReference type="PROSITE" id="PS50046">
    <property type="entry name" value="PHYTOCHROME_2"/>
    <property type="match status" value="1"/>
</dbReference>
<dbReference type="Gene3D" id="3.30.70.270">
    <property type="match status" value="1"/>
</dbReference>
<dbReference type="PROSITE" id="PS50112">
    <property type="entry name" value="PAS"/>
    <property type="match status" value="1"/>
</dbReference>
<dbReference type="InterPro" id="IPR003018">
    <property type="entry name" value="GAF"/>
</dbReference>
<dbReference type="SMART" id="SM00065">
    <property type="entry name" value="GAF"/>
    <property type="match status" value="1"/>
</dbReference>
<feature type="domain" description="GGDEF" evidence="4">
    <location>
        <begin position="562"/>
        <end position="699"/>
    </location>
</feature>
<dbReference type="Pfam" id="PF01590">
    <property type="entry name" value="GAF"/>
    <property type="match status" value="1"/>
</dbReference>
<proteinExistence type="predicted"/>
<evidence type="ECO:0000313" key="5">
    <source>
        <dbReference type="EMBL" id="MEK0183835.1"/>
    </source>
</evidence>
<dbReference type="Gene3D" id="3.30.450.20">
    <property type="entry name" value="PAS domain"/>
    <property type="match status" value="2"/>
</dbReference>
<dbReference type="InterPro" id="IPR029787">
    <property type="entry name" value="Nucleotide_cyclase"/>
</dbReference>
<dbReference type="Pfam" id="PF13426">
    <property type="entry name" value="PAS_9"/>
    <property type="match status" value="1"/>
</dbReference>
<dbReference type="PROSITE" id="PS50887">
    <property type="entry name" value="GGDEF"/>
    <property type="match status" value="1"/>
</dbReference>
<dbReference type="SMART" id="SM00267">
    <property type="entry name" value="GGDEF"/>
    <property type="match status" value="1"/>
</dbReference>
<dbReference type="InterPro" id="IPR001610">
    <property type="entry name" value="PAC"/>
</dbReference>
<keyword evidence="5" id="KW-0548">Nucleotidyltransferase</keyword>
<dbReference type="SUPFAM" id="SSF55785">
    <property type="entry name" value="PYP-like sensor domain (PAS domain)"/>
    <property type="match status" value="2"/>
</dbReference>